<sequence length="180" mass="20166">MFIKGQFNLGTDEGRRAYENVKFFREQCEWSIGYAVVPGRSKRDSRGIRHIFELALFEYSTVLVAANPLAMTLSVKSQLCGEASVDVNVPDGVTPQDIAEAVAQVLERKDGGADRNRGNAEQLRHWYVRGERAARIAWGTAVPDGLDAADQPGQAEELRRRRRSSRTRPPRPRSRPATRS</sequence>
<dbReference type="Proteomes" id="UP001551675">
    <property type="component" value="Unassembled WGS sequence"/>
</dbReference>
<comment type="caution">
    <text evidence="2">The sequence shown here is derived from an EMBL/GenBank/DDBJ whole genome shotgun (WGS) entry which is preliminary data.</text>
</comment>
<gene>
    <name evidence="2" type="ORF">AB0I59_32195</name>
</gene>
<organism evidence="2 3">
    <name type="scientific">Microtetraspora glauca</name>
    <dbReference type="NCBI Taxonomy" id="1996"/>
    <lineage>
        <taxon>Bacteria</taxon>
        <taxon>Bacillati</taxon>
        <taxon>Actinomycetota</taxon>
        <taxon>Actinomycetes</taxon>
        <taxon>Streptosporangiales</taxon>
        <taxon>Streptosporangiaceae</taxon>
        <taxon>Microtetraspora</taxon>
    </lineage>
</organism>
<evidence type="ECO:0000313" key="3">
    <source>
        <dbReference type="Proteomes" id="UP001551675"/>
    </source>
</evidence>
<name>A0ABV3GPS0_MICGL</name>
<dbReference type="RefSeq" id="WP_358138847.1">
    <property type="nucleotide sequence ID" value="NZ_JBFALK010000021.1"/>
</dbReference>
<keyword evidence="3" id="KW-1185">Reference proteome</keyword>
<protein>
    <submittedName>
        <fullName evidence="2">Uncharacterized protein</fullName>
    </submittedName>
</protein>
<evidence type="ECO:0000256" key="1">
    <source>
        <dbReference type="SAM" id="MobiDB-lite"/>
    </source>
</evidence>
<feature type="region of interest" description="Disordered" evidence="1">
    <location>
        <begin position="141"/>
        <end position="180"/>
    </location>
</feature>
<proteinExistence type="predicted"/>
<evidence type="ECO:0000313" key="2">
    <source>
        <dbReference type="EMBL" id="MEV0973287.1"/>
    </source>
</evidence>
<accession>A0ABV3GPS0</accession>
<reference evidence="2 3" key="1">
    <citation type="submission" date="2024-06" db="EMBL/GenBank/DDBJ databases">
        <title>The Natural Products Discovery Center: Release of the First 8490 Sequenced Strains for Exploring Actinobacteria Biosynthetic Diversity.</title>
        <authorList>
            <person name="Kalkreuter E."/>
            <person name="Kautsar S.A."/>
            <person name="Yang D."/>
            <person name="Bader C.D."/>
            <person name="Teijaro C.N."/>
            <person name="Fluegel L."/>
            <person name="Davis C.M."/>
            <person name="Simpson J.R."/>
            <person name="Lauterbach L."/>
            <person name="Steele A.D."/>
            <person name="Gui C."/>
            <person name="Meng S."/>
            <person name="Li G."/>
            <person name="Viehrig K."/>
            <person name="Ye F."/>
            <person name="Su P."/>
            <person name="Kiefer A.F."/>
            <person name="Nichols A."/>
            <person name="Cepeda A.J."/>
            <person name="Yan W."/>
            <person name="Fan B."/>
            <person name="Jiang Y."/>
            <person name="Adhikari A."/>
            <person name="Zheng C.-J."/>
            <person name="Schuster L."/>
            <person name="Cowan T.M."/>
            <person name="Smanski M.J."/>
            <person name="Chevrette M.G."/>
            <person name="De Carvalho L.P.S."/>
            <person name="Shen B."/>
        </authorList>
    </citation>
    <scope>NUCLEOTIDE SEQUENCE [LARGE SCALE GENOMIC DNA]</scope>
    <source>
        <strain evidence="2 3">NPDC050100</strain>
    </source>
</reference>
<feature type="compositionally biased region" description="Basic residues" evidence="1">
    <location>
        <begin position="160"/>
        <end position="180"/>
    </location>
</feature>
<dbReference type="EMBL" id="JBFALK010000021">
    <property type="protein sequence ID" value="MEV0973287.1"/>
    <property type="molecule type" value="Genomic_DNA"/>
</dbReference>